<organism evidence="1 2">
    <name type="scientific">Tetragonisca angustula</name>
    <dbReference type="NCBI Taxonomy" id="166442"/>
    <lineage>
        <taxon>Eukaryota</taxon>
        <taxon>Metazoa</taxon>
        <taxon>Ecdysozoa</taxon>
        <taxon>Arthropoda</taxon>
        <taxon>Hexapoda</taxon>
        <taxon>Insecta</taxon>
        <taxon>Pterygota</taxon>
        <taxon>Neoptera</taxon>
        <taxon>Endopterygota</taxon>
        <taxon>Hymenoptera</taxon>
        <taxon>Apocrita</taxon>
        <taxon>Aculeata</taxon>
        <taxon>Apoidea</taxon>
        <taxon>Anthophila</taxon>
        <taxon>Apidae</taxon>
        <taxon>Tetragonisca</taxon>
    </lineage>
</organism>
<accession>A0AAW1AL78</accession>
<comment type="caution">
    <text evidence="1">The sequence shown here is derived from an EMBL/GenBank/DDBJ whole genome shotgun (WGS) entry which is preliminary data.</text>
</comment>
<sequence length="90" mass="10468">MGKLGTKINEHIMYTLYENWKPNVNTTEISIKSMAPPTYTEINREQLGTVGKRNWFIAMYKVIKQQSIKSVKIQLADKLLPLQQKETENI</sequence>
<protein>
    <submittedName>
        <fullName evidence="1">Uncharacterized protein</fullName>
    </submittedName>
</protein>
<proteinExistence type="predicted"/>
<name>A0AAW1AL78_9HYME</name>
<keyword evidence="2" id="KW-1185">Reference proteome</keyword>
<dbReference type="EMBL" id="JAWNGG020000002">
    <property type="protein sequence ID" value="KAK9310531.1"/>
    <property type="molecule type" value="Genomic_DNA"/>
</dbReference>
<dbReference type="Proteomes" id="UP001432146">
    <property type="component" value="Unassembled WGS sequence"/>
</dbReference>
<dbReference type="AlphaFoldDB" id="A0AAW1AL78"/>
<evidence type="ECO:0000313" key="1">
    <source>
        <dbReference type="EMBL" id="KAK9310531.1"/>
    </source>
</evidence>
<reference evidence="1 2" key="1">
    <citation type="submission" date="2024-05" db="EMBL/GenBank/DDBJ databases">
        <title>The nuclear and mitochondrial genome assemblies of Tetragonisca angustula (Apidae: Meliponini), a tiny yet remarkable pollinator in the Neotropics.</title>
        <authorList>
            <person name="Ferrari R."/>
            <person name="Ricardo P.C."/>
            <person name="Dias F.C."/>
            <person name="Araujo N.S."/>
            <person name="Soares D.O."/>
            <person name="Zhou Q.-S."/>
            <person name="Zhu C.-D."/>
            <person name="Coutinho L."/>
            <person name="Airas M.C."/>
            <person name="Batista T.M."/>
        </authorList>
    </citation>
    <scope>NUCLEOTIDE SEQUENCE [LARGE SCALE GENOMIC DNA]</scope>
    <source>
        <strain evidence="1">ASF017062</strain>
        <tissue evidence="1">Abdomen</tissue>
    </source>
</reference>
<gene>
    <name evidence="1" type="ORF">QLX08_000112</name>
</gene>
<evidence type="ECO:0000313" key="2">
    <source>
        <dbReference type="Proteomes" id="UP001432146"/>
    </source>
</evidence>